<keyword evidence="1" id="KW-0812">Transmembrane</keyword>
<dbReference type="EMBL" id="FQ312002">
    <property type="protein sequence ID" value="CBW15259.1"/>
    <property type="molecule type" value="Genomic_DNA"/>
</dbReference>
<organism evidence="2 3">
    <name type="scientific">Haemophilus parainfluenzae (strain T3T1)</name>
    <dbReference type="NCBI Taxonomy" id="862965"/>
    <lineage>
        <taxon>Bacteria</taxon>
        <taxon>Pseudomonadati</taxon>
        <taxon>Pseudomonadota</taxon>
        <taxon>Gammaproteobacteria</taxon>
        <taxon>Pasteurellales</taxon>
        <taxon>Pasteurellaceae</taxon>
        <taxon>Haemophilus</taxon>
    </lineage>
</organism>
<reference evidence="3" key="1">
    <citation type="submission" date="2010-07" db="EMBL/GenBank/DDBJ databases">
        <title>The genome sequence of Haemophilus parainfluenzae T3T1.</title>
        <authorList>
            <person name="Crook D."/>
            <person name="Hood D."/>
            <person name="Moxon R."/>
            <person name="Parkhill J."/>
            <person name="Aslett M."/>
            <person name="Bentley S.D."/>
        </authorList>
    </citation>
    <scope>NUCLEOTIDE SEQUENCE [LARGE SCALE GENOMIC DNA]</scope>
    <source>
        <strain evidence="3">T3T1</strain>
    </source>
</reference>
<protein>
    <submittedName>
        <fullName evidence="2">Uncharacterized protein</fullName>
    </submittedName>
</protein>
<keyword evidence="1" id="KW-1133">Transmembrane helix</keyword>
<dbReference type="AlphaFoldDB" id="A0AB33QIR4"/>
<feature type="transmembrane region" description="Helical" evidence="1">
    <location>
        <begin position="17"/>
        <end position="37"/>
    </location>
</feature>
<evidence type="ECO:0000313" key="2">
    <source>
        <dbReference type="EMBL" id="CBW15259.1"/>
    </source>
</evidence>
<dbReference type="Proteomes" id="UP000007052">
    <property type="component" value="Chromosome"/>
</dbReference>
<proteinExistence type="predicted"/>
<gene>
    <name evidence="2" type="ordered locus">PARA_11530</name>
</gene>
<evidence type="ECO:0000313" key="3">
    <source>
        <dbReference type="Proteomes" id="UP000007052"/>
    </source>
</evidence>
<keyword evidence="1" id="KW-0472">Membrane</keyword>
<name>A0AB33QIR4_HAEP3</name>
<dbReference type="KEGG" id="hpr:PARA_11530"/>
<accession>A0AB33QIR4</accession>
<sequence length="78" mass="9500">MDRFIHYTFHPGYHNRYIHSLIQLYLRLILILMFFGLHHLKISSSYKSTPFRHIFPILLDKSILLQRDKSLLREGLLY</sequence>
<evidence type="ECO:0000256" key="1">
    <source>
        <dbReference type="SAM" id="Phobius"/>
    </source>
</evidence>